<dbReference type="AlphaFoldDB" id="A0A833W6V0"/>
<reference evidence="1" key="1">
    <citation type="submission" date="2020-04" db="EMBL/GenBank/DDBJ databases">
        <title>Hybrid Assembly of Korean Phytophthora infestans isolates.</title>
        <authorList>
            <person name="Prokchorchik M."/>
            <person name="Lee Y."/>
            <person name="Seo J."/>
            <person name="Cho J.-H."/>
            <person name="Park Y.-E."/>
            <person name="Jang D.-C."/>
            <person name="Im J.-S."/>
            <person name="Choi J.-G."/>
            <person name="Park H.-J."/>
            <person name="Lee G.-B."/>
            <person name="Lee Y.-G."/>
            <person name="Hong S.-Y."/>
            <person name="Cho K."/>
            <person name="Sohn K.H."/>
        </authorList>
    </citation>
    <scope>NUCLEOTIDE SEQUENCE</scope>
    <source>
        <strain evidence="1">KR_1_A1</strain>
    </source>
</reference>
<dbReference type="Proteomes" id="UP000602510">
    <property type="component" value="Unassembled WGS sequence"/>
</dbReference>
<name>A0A833W6V0_PHYIN</name>
<protein>
    <submittedName>
        <fullName evidence="1">Uncharacterized protein</fullName>
    </submittedName>
</protein>
<comment type="caution">
    <text evidence="1">The sequence shown here is derived from an EMBL/GenBank/DDBJ whole genome shotgun (WGS) entry which is preliminary data.</text>
</comment>
<keyword evidence="2" id="KW-1185">Reference proteome</keyword>
<gene>
    <name evidence="1" type="ORF">GN244_ATG17153</name>
</gene>
<organism evidence="1 2">
    <name type="scientific">Phytophthora infestans</name>
    <name type="common">Potato late blight agent</name>
    <name type="synonym">Botrytis infestans</name>
    <dbReference type="NCBI Taxonomy" id="4787"/>
    <lineage>
        <taxon>Eukaryota</taxon>
        <taxon>Sar</taxon>
        <taxon>Stramenopiles</taxon>
        <taxon>Oomycota</taxon>
        <taxon>Peronosporomycetes</taxon>
        <taxon>Peronosporales</taxon>
        <taxon>Peronosporaceae</taxon>
        <taxon>Phytophthora</taxon>
    </lineage>
</organism>
<sequence length="139" mass="15472">MEILETLRAFVKISATFSVVDTYPDLHHSIIHKLSDHPFLLGVALYPFAVTTIGNDLYGALVIAIDSRHSLCTSKFAEKLSRPNQIVHACAGCHQFRCARALRDTTLLFAFPHPRKSLKVKYKARIGVASVATNRVVRV</sequence>
<evidence type="ECO:0000313" key="2">
    <source>
        <dbReference type="Proteomes" id="UP000602510"/>
    </source>
</evidence>
<dbReference type="EMBL" id="WSZM01000604">
    <property type="protein sequence ID" value="KAF4031057.1"/>
    <property type="molecule type" value="Genomic_DNA"/>
</dbReference>
<evidence type="ECO:0000313" key="1">
    <source>
        <dbReference type="EMBL" id="KAF4031057.1"/>
    </source>
</evidence>
<proteinExistence type="predicted"/>
<accession>A0A833W6V0</accession>